<evidence type="ECO:0000259" key="1">
    <source>
        <dbReference type="Pfam" id="PF00108"/>
    </source>
</evidence>
<accession>A0ABM8XHL6</accession>
<gene>
    <name evidence="2" type="ORF">LMG23992_04009</name>
</gene>
<dbReference type="Gene3D" id="3.40.47.10">
    <property type="match status" value="1"/>
</dbReference>
<dbReference type="InterPro" id="IPR020616">
    <property type="entry name" value="Thiolase_N"/>
</dbReference>
<dbReference type="Proteomes" id="UP000727654">
    <property type="component" value="Unassembled WGS sequence"/>
</dbReference>
<proteinExistence type="predicted"/>
<dbReference type="RefSeq" id="WP_224081530.1">
    <property type="nucleotide sequence ID" value="NZ_CAJZAI010000011.1"/>
</dbReference>
<protein>
    <recommendedName>
        <fullName evidence="1">Thiolase N-terminal domain-containing protein</fullName>
    </recommendedName>
</protein>
<dbReference type="PANTHER" id="PTHR42870">
    <property type="entry name" value="ACETYL-COA C-ACETYLTRANSFERASE"/>
    <property type="match status" value="1"/>
</dbReference>
<dbReference type="EMBL" id="CAJZAI010000011">
    <property type="protein sequence ID" value="CAG9179592.1"/>
    <property type="molecule type" value="Genomic_DNA"/>
</dbReference>
<evidence type="ECO:0000313" key="3">
    <source>
        <dbReference type="Proteomes" id="UP000727654"/>
    </source>
</evidence>
<evidence type="ECO:0000313" key="2">
    <source>
        <dbReference type="EMBL" id="CAG9179592.1"/>
    </source>
</evidence>
<dbReference type="SUPFAM" id="SSF53901">
    <property type="entry name" value="Thiolase-like"/>
    <property type="match status" value="1"/>
</dbReference>
<dbReference type="InterPro" id="IPR016039">
    <property type="entry name" value="Thiolase-like"/>
</dbReference>
<keyword evidence="3" id="KW-1185">Reference proteome</keyword>
<feature type="domain" description="Thiolase N-terminal" evidence="1">
    <location>
        <begin position="5"/>
        <end position="91"/>
    </location>
</feature>
<organism evidence="2 3">
    <name type="scientific">Cupriavidus laharis</name>
    <dbReference type="NCBI Taxonomy" id="151654"/>
    <lineage>
        <taxon>Bacteria</taxon>
        <taxon>Pseudomonadati</taxon>
        <taxon>Pseudomonadota</taxon>
        <taxon>Betaproteobacteria</taxon>
        <taxon>Burkholderiales</taxon>
        <taxon>Burkholderiaceae</taxon>
        <taxon>Cupriavidus</taxon>
    </lineage>
</organism>
<comment type="caution">
    <text evidence="2">The sequence shown here is derived from an EMBL/GenBank/DDBJ whole genome shotgun (WGS) entry which is preliminary data.</text>
</comment>
<dbReference type="PANTHER" id="PTHR42870:SF1">
    <property type="entry name" value="NON-SPECIFIC LIPID-TRANSFER PROTEIN-LIKE 2"/>
    <property type="match status" value="1"/>
</dbReference>
<reference evidence="2 3" key="1">
    <citation type="submission" date="2021-08" db="EMBL/GenBank/DDBJ databases">
        <authorList>
            <person name="Peeters C."/>
        </authorList>
    </citation>
    <scope>NUCLEOTIDE SEQUENCE [LARGE SCALE GENOMIC DNA]</scope>
    <source>
        <strain evidence="2 3">LMG 23992</strain>
    </source>
</reference>
<sequence>MNDIYVAGVGMTPFGRLLERSVYDMVGEAVTLALKDAGAEAADIGSAFYATLTNGQFQGQTAIPGPIAMRRLGIEGIPVFTVENACAAGLSRATPRLREWNTSACHSGRA</sequence>
<name>A0ABM8XHL6_9BURK</name>
<dbReference type="Pfam" id="PF00108">
    <property type="entry name" value="Thiolase_N"/>
    <property type="match status" value="1"/>
</dbReference>